<sequence>DGPAEGGREGEGCEAAPAREASAGARDRTGRARCGGDGAAARLPRPPGLGGGACGDLGGRLRRLLPGGARPQRAARRRGHGGGGGYRRPARLADGAHRPAGAEGVGGPRRAAARRAFLCGWLRAREHAGPEGPVAGQPRAARRGASALHLWPAGGGVGALVVHLSLRVPYGTGRAEGDGSLLRGGGSFARERAMGDVLSYYAAAASAGDRGGGPARRALRPERLWGGLAAPLRHVLGRDLHPVQVRFRPHPGRHPRPHARRARRRGARGRAPDARTGELRGQGVGVGPARPARALALAGAVVLRRRRLARARPARGRPRVLARPGDRGGRDAGAGVGERVELRLRLRPRGGGRRARGAAGGRPRGAVPRQDLRFRRASLVRGVRPAGGGPRPRPRLLRLELRPGAVPDAGAPRLRLRRSFPAAGSGGHPRRAPAIPPERRGGGTVSRPGALGGTRDDHRAARPFGARGGGGASLPDDDEGASGYAVARAHRVRHARDRGVERDLGGVLRAGGRSCAPPDPDLGPAALPADDPGPGEV</sequence>
<name>A0A6J4R4K9_9ACTN</name>
<dbReference type="AlphaFoldDB" id="A0A6J4R4K9"/>
<evidence type="ECO:0000313" key="2">
    <source>
        <dbReference type="EMBL" id="CAA9464047.1"/>
    </source>
</evidence>
<feature type="compositionally biased region" description="Low complexity" evidence="1">
    <location>
        <begin position="13"/>
        <end position="24"/>
    </location>
</feature>
<organism evidence="2">
    <name type="scientific">uncultured Rubrobacteraceae bacterium</name>
    <dbReference type="NCBI Taxonomy" id="349277"/>
    <lineage>
        <taxon>Bacteria</taxon>
        <taxon>Bacillati</taxon>
        <taxon>Actinomycetota</taxon>
        <taxon>Rubrobacteria</taxon>
        <taxon>Rubrobacterales</taxon>
        <taxon>Rubrobacteraceae</taxon>
        <taxon>environmental samples</taxon>
    </lineage>
</organism>
<reference evidence="2" key="1">
    <citation type="submission" date="2020-02" db="EMBL/GenBank/DDBJ databases">
        <authorList>
            <person name="Meier V. D."/>
        </authorList>
    </citation>
    <scope>NUCLEOTIDE SEQUENCE</scope>
    <source>
        <strain evidence="2">AVDCRST_MAG25</strain>
    </source>
</reference>
<feature type="compositionally biased region" description="Basic residues" evidence="1">
    <location>
        <begin position="247"/>
        <end position="268"/>
    </location>
</feature>
<feature type="compositionally biased region" description="Gly residues" evidence="1">
    <location>
        <begin position="48"/>
        <end position="58"/>
    </location>
</feature>
<accession>A0A6J4R4K9</accession>
<feature type="compositionally biased region" description="Low complexity" evidence="1">
    <location>
        <begin position="522"/>
        <end position="537"/>
    </location>
</feature>
<feature type="region of interest" description="Disordered" evidence="1">
    <location>
        <begin position="405"/>
        <end position="537"/>
    </location>
</feature>
<feature type="region of interest" description="Disordered" evidence="1">
    <location>
        <begin position="314"/>
        <end position="335"/>
    </location>
</feature>
<feature type="region of interest" description="Disordered" evidence="1">
    <location>
        <begin position="246"/>
        <end position="286"/>
    </location>
</feature>
<feature type="non-terminal residue" evidence="2">
    <location>
        <position position="1"/>
    </location>
</feature>
<feature type="compositionally biased region" description="Basic and acidic residues" evidence="1">
    <location>
        <begin position="1"/>
        <end position="11"/>
    </location>
</feature>
<evidence type="ECO:0000256" key="1">
    <source>
        <dbReference type="SAM" id="MobiDB-lite"/>
    </source>
</evidence>
<feature type="non-terminal residue" evidence="2">
    <location>
        <position position="537"/>
    </location>
</feature>
<protein>
    <submittedName>
        <fullName evidence="2">Ferric iron ABC transporter, permease protein</fullName>
    </submittedName>
</protein>
<feature type="region of interest" description="Disordered" evidence="1">
    <location>
        <begin position="1"/>
        <end position="108"/>
    </location>
</feature>
<feature type="compositionally biased region" description="Low complexity" evidence="1">
    <location>
        <begin position="98"/>
        <end position="108"/>
    </location>
</feature>
<dbReference type="EMBL" id="CADCVI010000078">
    <property type="protein sequence ID" value="CAA9464047.1"/>
    <property type="molecule type" value="Genomic_DNA"/>
</dbReference>
<proteinExistence type="predicted"/>
<gene>
    <name evidence="2" type="ORF">AVDCRST_MAG25-1272</name>
</gene>